<gene>
    <name evidence="2" type="ORF">PU648_14405</name>
</gene>
<dbReference type="GeneID" id="94001871"/>
<dbReference type="EMBL" id="JARAKF010000001">
    <property type="protein sequence ID" value="MDU8993507.1"/>
    <property type="molecule type" value="Genomic_DNA"/>
</dbReference>
<organism evidence="2 3">
    <name type="scientific">Streptomyces mirabilis</name>
    <dbReference type="NCBI Taxonomy" id="68239"/>
    <lineage>
        <taxon>Bacteria</taxon>
        <taxon>Bacillati</taxon>
        <taxon>Actinomycetota</taxon>
        <taxon>Actinomycetes</taxon>
        <taxon>Kitasatosporales</taxon>
        <taxon>Streptomycetaceae</taxon>
        <taxon>Streptomyces</taxon>
    </lineage>
</organism>
<name>A0ABU3UHX3_9ACTN</name>
<sequence>MLPIRIFGPVGVPLASIFMVVMGNAFHHDGLTSGIVVLSVWIALCVAGLFLLTGSPHRRDPACREVV</sequence>
<feature type="transmembrane region" description="Helical" evidence="1">
    <location>
        <begin position="7"/>
        <end position="26"/>
    </location>
</feature>
<evidence type="ECO:0000313" key="3">
    <source>
        <dbReference type="Proteomes" id="UP001257627"/>
    </source>
</evidence>
<keyword evidence="1" id="KW-0472">Membrane</keyword>
<keyword evidence="3" id="KW-1185">Reference proteome</keyword>
<dbReference type="Proteomes" id="UP001257627">
    <property type="component" value="Unassembled WGS sequence"/>
</dbReference>
<keyword evidence="1" id="KW-0812">Transmembrane</keyword>
<reference evidence="2 3" key="1">
    <citation type="submission" date="2023-02" db="EMBL/GenBank/DDBJ databases">
        <authorList>
            <person name="Maleckis M."/>
        </authorList>
    </citation>
    <scope>NUCLEOTIDE SEQUENCE [LARGE SCALE GENOMIC DNA]</scope>
    <source>
        <strain evidence="2 3">P8-A2</strain>
    </source>
</reference>
<comment type="caution">
    <text evidence="2">The sequence shown here is derived from an EMBL/GenBank/DDBJ whole genome shotgun (WGS) entry which is preliminary data.</text>
</comment>
<keyword evidence="1" id="KW-1133">Transmembrane helix</keyword>
<protein>
    <submittedName>
        <fullName evidence="2">Uncharacterized protein</fullName>
    </submittedName>
</protein>
<proteinExistence type="predicted"/>
<evidence type="ECO:0000256" key="1">
    <source>
        <dbReference type="SAM" id="Phobius"/>
    </source>
</evidence>
<feature type="transmembrane region" description="Helical" evidence="1">
    <location>
        <begin position="32"/>
        <end position="52"/>
    </location>
</feature>
<dbReference type="RefSeq" id="WP_060900800.1">
    <property type="nucleotide sequence ID" value="NZ_CP107955.1"/>
</dbReference>
<evidence type="ECO:0000313" key="2">
    <source>
        <dbReference type="EMBL" id="MDU8993507.1"/>
    </source>
</evidence>
<accession>A0ABU3UHX3</accession>